<evidence type="ECO:0000256" key="3">
    <source>
        <dbReference type="SAM" id="SignalP"/>
    </source>
</evidence>
<organism evidence="5 6">
    <name type="scientific">Neofusicoccum ribis</name>
    <dbReference type="NCBI Taxonomy" id="45134"/>
    <lineage>
        <taxon>Eukaryota</taxon>
        <taxon>Fungi</taxon>
        <taxon>Dikarya</taxon>
        <taxon>Ascomycota</taxon>
        <taxon>Pezizomycotina</taxon>
        <taxon>Dothideomycetes</taxon>
        <taxon>Dothideomycetes incertae sedis</taxon>
        <taxon>Botryosphaeriales</taxon>
        <taxon>Botryosphaeriaceae</taxon>
        <taxon>Neofusicoccum</taxon>
    </lineage>
</organism>
<accession>A0ABR3SFI3</accession>
<keyword evidence="6" id="KW-1185">Reference proteome</keyword>
<feature type="compositionally biased region" description="Low complexity" evidence="1">
    <location>
        <begin position="188"/>
        <end position="204"/>
    </location>
</feature>
<evidence type="ECO:0000259" key="4">
    <source>
        <dbReference type="Pfam" id="PF04892"/>
    </source>
</evidence>
<evidence type="ECO:0000256" key="2">
    <source>
        <dbReference type="SAM" id="Phobius"/>
    </source>
</evidence>
<keyword evidence="2" id="KW-0472">Membrane</keyword>
<proteinExistence type="predicted"/>
<keyword evidence="2" id="KW-1133">Transmembrane helix</keyword>
<evidence type="ECO:0000256" key="1">
    <source>
        <dbReference type="SAM" id="MobiDB-lite"/>
    </source>
</evidence>
<dbReference type="Proteomes" id="UP001521116">
    <property type="component" value="Unassembled WGS sequence"/>
</dbReference>
<feature type="compositionally biased region" description="Acidic residues" evidence="1">
    <location>
        <begin position="162"/>
        <end position="181"/>
    </location>
</feature>
<comment type="caution">
    <text evidence="5">The sequence shown here is derived from an EMBL/GenBank/DDBJ whole genome shotgun (WGS) entry which is preliminary data.</text>
</comment>
<dbReference type="InterPro" id="IPR006976">
    <property type="entry name" value="VanZ-like"/>
</dbReference>
<name>A0ABR3SFI3_9PEZI</name>
<keyword evidence="2" id="KW-0812">Transmembrane</keyword>
<feature type="transmembrane region" description="Helical" evidence="2">
    <location>
        <begin position="95"/>
        <end position="112"/>
    </location>
</feature>
<sequence length="211" mass="23325">MRIRKAPAGAFVVICLLASAAGFGRSQLPQYKQSDKVLHFVTFFLLTLCFYWIVETNRRRVIHMTLFVCPLAMGVGSEIIQGILPNGREFDPYDILANAVGSIAALALCSWYHKRMLERKRRAKQYQVVPGEADDDLDVELGEGVGSGQETGVVRDNRSMSVEEELDNWDENAEDTWDPEEPNGGAEQDQAGKADAASSAAAEQSAKKRDD</sequence>
<dbReference type="PANTHER" id="PTHR28008:SF1">
    <property type="entry name" value="DOMAIN PROTEIN, PUTATIVE (AFU_ORTHOLOGUE AFUA_3G10980)-RELATED"/>
    <property type="match status" value="1"/>
</dbReference>
<feature type="region of interest" description="Disordered" evidence="1">
    <location>
        <begin position="137"/>
        <end position="211"/>
    </location>
</feature>
<dbReference type="PANTHER" id="PTHR28008">
    <property type="entry name" value="DOMAIN PROTEIN, PUTATIVE (AFU_ORTHOLOGUE AFUA_3G10980)-RELATED"/>
    <property type="match status" value="1"/>
</dbReference>
<dbReference type="Pfam" id="PF04892">
    <property type="entry name" value="VanZ"/>
    <property type="match status" value="1"/>
</dbReference>
<protein>
    <recommendedName>
        <fullName evidence="4">VanZ-like domain-containing protein</fullName>
    </recommendedName>
</protein>
<feature type="transmembrane region" description="Helical" evidence="2">
    <location>
        <begin position="36"/>
        <end position="54"/>
    </location>
</feature>
<feature type="signal peptide" evidence="3">
    <location>
        <begin position="1"/>
        <end position="22"/>
    </location>
</feature>
<feature type="chain" id="PRO_5045673829" description="VanZ-like domain-containing protein" evidence="3">
    <location>
        <begin position="23"/>
        <end position="211"/>
    </location>
</feature>
<feature type="transmembrane region" description="Helical" evidence="2">
    <location>
        <begin position="61"/>
        <end position="83"/>
    </location>
</feature>
<dbReference type="NCBIfam" id="NF037970">
    <property type="entry name" value="vanZ_1"/>
    <property type="match status" value="1"/>
</dbReference>
<evidence type="ECO:0000313" key="6">
    <source>
        <dbReference type="Proteomes" id="UP001521116"/>
    </source>
</evidence>
<keyword evidence="3" id="KW-0732">Signal</keyword>
<evidence type="ECO:0000313" key="5">
    <source>
        <dbReference type="EMBL" id="KAL1619560.1"/>
    </source>
</evidence>
<feature type="domain" description="VanZ-like" evidence="4">
    <location>
        <begin position="34"/>
        <end position="111"/>
    </location>
</feature>
<reference evidence="5 6" key="1">
    <citation type="submission" date="2024-02" db="EMBL/GenBank/DDBJ databases">
        <title>De novo assembly and annotation of 12 fungi associated with fruit tree decline syndrome in Ontario, Canada.</title>
        <authorList>
            <person name="Sulman M."/>
            <person name="Ellouze W."/>
            <person name="Ilyukhin E."/>
        </authorList>
    </citation>
    <scope>NUCLEOTIDE SEQUENCE [LARGE SCALE GENOMIC DNA]</scope>
    <source>
        <strain evidence="5 6">M1-105</strain>
    </source>
</reference>
<dbReference type="EMBL" id="JAJVDC020000185">
    <property type="protein sequence ID" value="KAL1619560.1"/>
    <property type="molecule type" value="Genomic_DNA"/>
</dbReference>
<gene>
    <name evidence="5" type="ORF">SLS56_010054</name>
</gene>